<dbReference type="OrthoDB" id="9905122at2"/>
<name>G2LHB6_CHLTF</name>
<dbReference type="AlphaFoldDB" id="G2LHB6"/>
<protein>
    <submittedName>
        <fullName evidence="2">Uncharacterized protein</fullName>
    </submittedName>
</protein>
<dbReference type="EMBL" id="CP002514">
    <property type="protein sequence ID" value="AEP12179.1"/>
    <property type="molecule type" value="Genomic_DNA"/>
</dbReference>
<dbReference type="RefSeq" id="WP_014099916.1">
    <property type="nucleotide sequence ID" value="NC_016024.1"/>
</dbReference>
<feature type="region of interest" description="Disordered" evidence="1">
    <location>
        <begin position="1"/>
        <end position="28"/>
    </location>
</feature>
<proteinExistence type="predicted"/>
<gene>
    <name evidence="2" type="ordered locus">Cabther_A1428</name>
</gene>
<evidence type="ECO:0000313" key="3">
    <source>
        <dbReference type="Proteomes" id="UP000006791"/>
    </source>
</evidence>
<dbReference type="STRING" id="981222.Cabther_A1428"/>
<organism evidence="2 3">
    <name type="scientific">Chloracidobacterium thermophilum (strain B)</name>
    <dbReference type="NCBI Taxonomy" id="981222"/>
    <lineage>
        <taxon>Bacteria</taxon>
        <taxon>Pseudomonadati</taxon>
        <taxon>Acidobacteriota</taxon>
        <taxon>Terriglobia</taxon>
        <taxon>Terriglobales</taxon>
        <taxon>Acidobacteriaceae</taxon>
        <taxon>Chloracidobacterium</taxon>
    </lineage>
</organism>
<reference evidence="2 3" key="1">
    <citation type="journal article" date="2012" name="Environ. Microbiol.">
        <title>Complete genome of Candidatus Chloracidobacterium thermophilum, a chlorophyll-based photoheterotroph belonging to the phylum Acidobacteria.</title>
        <authorList>
            <person name="Garcia Costas A.M."/>
            <person name="Liu Z."/>
            <person name="Tomsho L.P."/>
            <person name="Schuster S.C."/>
            <person name="Ward D.M."/>
            <person name="Bryant D.A."/>
        </authorList>
    </citation>
    <scope>NUCLEOTIDE SEQUENCE [LARGE SCALE GENOMIC DNA]</scope>
    <source>
        <strain evidence="2 3">B</strain>
    </source>
</reference>
<sequence length="136" mass="15149">MSKESFSDAGSDAGPDAPGALSGGAAERSDGAAKQRFEAYLVECVERLFTEIGTRLSNSLQQTLGRLVNVQSRSIDVLEKLEAEQRYMRAQIERLSADIALLRRGSMTPPVPRGRRAWTHRHRRLFVASRPRLPKD</sequence>
<feature type="compositionally biased region" description="Low complexity" evidence="1">
    <location>
        <begin position="7"/>
        <end position="20"/>
    </location>
</feature>
<dbReference type="Proteomes" id="UP000006791">
    <property type="component" value="Chromosome 1"/>
</dbReference>
<dbReference type="KEGG" id="ctm:Cabther_A1428"/>
<dbReference type="HOGENOM" id="CLU_1871716_0_0_0"/>
<accession>G2LHB6</accession>
<evidence type="ECO:0000313" key="2">
    <source>
        <dbReference type="EMBL" id="AEP12179.1"/>
    </source>
</evidence>
<evidence type="ECO:0000256" key="1">
    <source>
        <dbReference type="SAM" id="MobiDB-lite"/>
    </source>
</evidence>
<keyword evidence="3" id="KW-1185">Reference proteome</keyword>